<proteinExistence type="predicted"/>
<dbReference type="RefSeq" id="WP_345079195.1">
    <property type="nucleotide sequence ID" value="NZ_BAABFA010000007.1"/>
</dbReference>
<gene>
    <name evidence="1" type="ORF">GCM10023093_09030</name>
</gene>
<dbReference type="Proteomes" id="UP001500067">
    <property type="component" value="Unassembled WGS sequence"/>
</dbReference>
<dbReference type="Gene3D" id="2.60.120.430">
    <property type="entry name" value="Galactose-binding lectin"/>
    <property type="match status" value="1"/>
</dbReference>
<comment type="caution">
    <text evidence="1">The sequence shown here is derived from an EMBL/GenBank/DDBJ whole genome shotgun (WGS) entry which is preliminary data.</text>
</comment>
<keyword evidence="2" id="KW-1185">Reference proteome</keyword>
<name>A0ABP8NA16_9BACT</name>
<reference evidence="2" key="1">
    <citation type="journal article" date="2019" name="Int. J. Syst. Evol. Microbiol.">
        <title>The Global Catalogue of Microorganisms (GCM) 10K type strain sequencing project: providing services to taxonomists for standard genome sequencing and annotation.</title>
        <authorList>
            <consortium name="The Broad Institute Genomics Platform"/>
            <consortium name="The Broad Institute Genome Sequencing Center for Infectious Disease"/>
            <person name="Wu L."/>
            <person name="Ma J."/>
        </authorList>
    </citation>
    <scope>NUCLEOTIDE SEQUENCE [LARGE SCALE GENOMIC DNA]</scope>
    <source>
        <strain evidence="2">JCM 32105</strain>
    </source>
</reference>
<protein>
    <recommendedName>
        <fullName evidence="3">DUF1036 domain-containing protein</fullName>
    </recommendedName>
</protein>
<dbReference type="EMBL" id="BAABFA010000007">
    <property type="protein sequence ID" value="GAA4462433.1"/>
    <property type="molecule type" value="Genomic_DNA"/>
</dbReference>
<accession>A0ABP8NA16</accession>
<evidence type="ECO:0000313" key="2">
    <source>
        <dbReference type="Proteomes" id="UP001500067"/>
    </source>
</evidence>
<evidence type="ECO:0008006" key="3">
    <source>
        <dbReference type="Google" id="ProtNLM"/>
    </source>
</evidence>
<organism evidence="1 2">
    <name type="scientific">Nemorincola caseinilytica</name>
    <dbReference type="NCBI Taxonomy" id="2054315"/>
    <lineage>
        <taxon>Bacteria</taxon>
        <taxon>Pseudomonadati</taxon>
        <taxon>Bacteroidota</taxon>
        <taxon>Chitinophagia</taxon>
        <taxon>Chitinophagales</taxon>
        <taxon>Chitinophagaceae</taxon>
        <taxon>Nemorincola</taxon>
    </lineage>
</organism>
<evidence type="ECO:0000313" key="1">
    <source>
        <dbReference type="EMBL" id="GAA4462433.1"/>
    </source>
</evidence>
<sequence>MGSHQQQPVVHSLNAGAQQILRIRAAERYSMQRIAVMEGQSYNIRCDAGQRWVDMVIWASPKGYPNPLARLFGMRVHDARCFCLCGAYNDADTDAFAIGTDHTIAHVPINGTLSFFANDVHGYEWNNWGSIDITVTRLQ</sequence>